<feature type="compositionally biased region" description="Polar residues" evidence="1">
    <location>
        <begin position="309"/>
        <end position="321"/>
    </location>
</feature>
<feature type="transmembrane region" description="Helical" evidence="2">
    <location>
        <begin position="584"/>
        <end position="601"/>
    </location>
</feature>
<feature type="region of interest" description="Disordered" evidence="1">
    <location>
        <begin position="526"/>
        <end position="571"/>
    </location>
</feature>
<dbReference type="OMA" id="DIMERFH"/>
<dbReference type="OrthoDB" id="392873at2759"/>
<feature type="compositionally biased region" description="Acidic residues" evidence="1">
    <location>
        <begin position="290"/>
        <end position="300"/>
    </location>
</feature>
<keyword evidence="2" id="KW-1133">Transmembrane helix</keyword>
<name>A0A1Y1JLT8_PLAGO</name>
<evidence type="ECO:0000313" key="3">
    <source>
        <dbReference type="EMBL" id="GAW83536.1"/>
    </source>
</evidence>
<dbReference type="RefSeq" id="XP_028546125.1">
    <property type="nucleotide sequence ID" value="XM_028690324.1"/>
</dbReference>
<sequence length="609" mass="70609">MEEESKVKDGASKEEKTRIYKILLLTYARRLSKYQDQIKNIYFHNNIISSIKDETHDYLLNEHVTSQHYFIDTLIKSNENQEFLKSIQLIQNQNDKGGNKINKEQKQDTGNGNRNSNMNSSSNDGGNSSNSNNNAENDTAAEVSNDTPGVNQVNQRTQFNNYIMDIMERFHLFMLLKILFVLFLFEANSKMYFIVSGLFILYNRGFFDFLISNFNFISSNDSIEQVLRRMSESRNMNNMIANENNVQISNMSEGGPVNNQQEEENMEENDNQHLIYALEFIHKEGKNTSEEDIEEKEDDDNINKKTNEQNILSTSTSNSRDFINENKDDEVDSFHAAWYEDDITEDKEFVREIYDGYNYELNDENLQETHGSDHNSSVKYMKKKNKKSLFFLKKKKIEQKTHATELDIKNDSCAEFNSSTNMNEKGDSNYIDHSTDNIFREMNDSKNVDLGNFLGSRIRRRKINNISSNPNEGGNKDDSNDDKINVQNDNGSEKNAFSNNKIYYHKNSKTVSNVLNNSMNEFVNSDCNDSENSIDSEQSSSGTSSSMKKKKKKKKIHIAQNTGGEEDRNTDINVRRKPTKLEKYIYQSVVMFFMTLLPWWVPDIAYLED</sequence>
<protein>
    <submittedName>
        <fullName evidence="3">Uncharacterized protein</fullName>
    </submittedName>
</protein>
<dbReference type="Proteomes" id="UP000195521">
    <property type="component" value="Unassembled WGS sequence"/>
</dbReference>
<feature type="region of interest" description="Disordered" evidence="1">
    <location>
        <begin position="286"/>
        <end position="325"/>
    </location>
</feature>
<dbReference type="GeneID" id="39750281"/>
<keyword evidence="2" id="KW-0812">Transmembrane</keyword>
<feature type="compositionally biased region" description="Low complexity" evidence="1">
    <location>
        <begin position="535"/>
        <end position="546"/>
    </location>
</feature>
<feature type="compositionally biased region" description="Low complexity" evidence="1">
    <location>
        <begin position="110"/>
        <end position="134"/>
    </location>
</feature>
<feature type="compositionally biased region" description="Polar residues" evidence="1">
    <location>
        <begin position="142"/>
        <end position="152"/>
    </location>
</feature>
<comment type="caution">
    <text evidence="3">The sequence shown here is derived from an EMBL/GenBank/DDBJ whole genome shotgun (WGS) entry which is preliminary data.</text>
</comment>
<evidence type="ECO:0000256" key="1">
    <source>
        <dbReference type="SAM" id="MobiDB-lite"/>
    </source>
</evidence>
<reference evidence="4" key="1">
    <citation type="submission" date="2017-04" db="EMBL/GenBank/DDBJ databases">
        <title>Plasmodium gonderi genome.</title>
        <authorList>
            <person name="Arisue N."/>
            <person name="Honma H."/>
            <person name="Kawai S."/>
            <person name="Tougan T."/>
            <person name="Tanabe K."/>
            <person name="Horii T."/>
        </authorList>
    </citation>
    <scope>NUCLEOTIDE SEQUENCE [LARGE SCALE GENOMIC DNA]</scope>
    <source>
        <strain evidence="4">ATCC 30045</strain>
    </source>
</reference>
<evidence type="ECO:0000313" key="4">
    <source>
        <dbReference type="Proteomes" id="UP000195521"/>
    </source>
</evidence>
<keyword evidence="2" id="KW-0472">Membrane</keyword>
<feature type="compositionally biased region" description="Basic and acidic residues" evidence="1">
    <location>
        <begin position="474"/>
        <end position="484"/>
    </location>
</feature>
<evidence type="ECO:0000256" key="2">
    <source>
        <dbReference type="SAM" id="Phobius"/>
    </source>
</evidence>
<feature type="compositionally biased region" description="Polar residues" evidence="1">
    <location>
        <begin position="485"/>
        <end position="498"/>
    </location>
</feature>
<organism evidence="3 4">
    <name type="scientific">Plasmodium gonderi</name>
    <dbReference type="NCBI Taxonomy" id="77519"/>
    <lineage>
        <taxon>Eukaryota</taxon>
        <taxon>Sar</taxon>
        <taxon>Alveolata</taxon>
        <taxon>Apicomplexa</taxon>
        <taxon>Aconoidasida</taxon>
        <taxon>Haemosporida</taxon>
        <taxon>Plasmodiidae</taxon>
        <taxon>Plasmodium</taxon>
        <taxon>Plasmodium (Plasmodium)</taxon>
    </lineage>
</organism>
<feature type="region of interest" description="Disordered" evidence="1">
    <location>
        <begin position="464"/>
        <end position="498"/>
    </location>
</feature>
<accession>A0A1Y1JLT8</accession>
<dbReference type="EMBL" id="BDQF01000015">
    <property type="protein sequence ID" value="GAW83536.1"/>
    <property type="molecule type" value="Genomic_DNA"/>
</dbReference>
<feature type="region of interest" description="Disordered" evidence="1">
    <location>
        <begin position="94"/>
        <end position="152"/>
    </location>
</feature>
<feature type="compositionally biased region" description="Basic residues" evidence="1">
    <location>
        <begin position="547"/>
        <end position="557"/>
    </location>
</feature>
<keyword evidence="4" id="KW-1185">Reference proteome</keyword>
<dbReference type="AlphaFoldDB" id="A0A1Y1JLT8"/>
<gene>
    <name evidence="3" type="ORF">PGO_143330</name>
</gene>
<feature type="compositionally biased region" description="Basic and acidic residues" evidence="1">
    <location>
        <begin position="97"/>
        <end position="107"/>
    </location>
</feature>
<proteinExistence type="predicted"/>